<feature type="signal peptide" evidence="1">
    <location>
        <begin position="1"/>
        <end position="38"/>
    </location>
</feature>
<dbReference type="PANTHER" id="PTHR33875:SF2">
    <property type="entry name" value="ACR183CP"/>
    <property type="match status" value="1"/>
</dbReference>
<dbReference type="OrthoDB" id="37297at2759"/>
<gene>
    <name evidence="3" type="ORF">CBR_g10910</name>
</gene>
<feature type="chain" id="PRO_5017334398" description="Thioredoxin-like fold domain-containing protein" evidence="1">
    <location>
        <begin position="39"/>
        <end position="235"/>
    </location>
</feature>
<dbReference type="InterPro" id="IPR012336">
    <property type="entry name" value="Thioredoxin-like_fold"/>
</dbReference>
<feature type="domain" description="Thioredoxin-like fold" evidence="2">
    <location>
        <begin position="58"/>
        <end position="223"/>
    </location>
</feature>
<dbReference type="STRING" id="69332.A0A388KPK7"/>
<dbReference type="Pfam" id="PF13462">
    <property type="entry name" value="Thioredoxin_4"/>
    <property type="match status" value="1"/>
</dbReference>
<comment type="caution">
    <text evidence="3">The sequence shown here is derived from an EMBL/GenBank/DDBJ whole genome shotgun (WGS) entry which is preliminary data.</text>
</comment>
<proteinExistence type="predicted"/>
<evidence type="ECO:0000256" key="1">
    <source>
        <dbReference type="SAM" id="SignalP"/>
    </source>
</evidence>
<dbReference type="Gene3D" id="3.40.30.10">
    <property type="entry name" value="Glutaredoxin"/>
    <property type="match status" value="1"/>
</dbReference>
<dbReference type="Proteomes" id="UP000265515">
    <property type="component" value="Unassembled WGS sequence"/>
</dbReference>
<evidence type="ECO:0000313" key="4">
    <source>
        <dbReference type="Proteomes" id="UP000265515"/>
    </source>
</evidence>
<organism evidence="3 4">
    <name type="scientific">Chara braunii</name>
    <name type="common">Braun's stonewort</name>
    <dbReference type="NCBI Taxonomy" id="69332"/>
    <lineage>
        <taxon>Eukaryota</taxon>
        <taxon>Viridiplantae</taxon>
        <taxon>Streptophyta</taxon>
        <taxon>Charophyceae</taxon>
        <taxon>Charales</taxon>
        <taxon>Characeae</taxon>
        <taxon>Chara</taxon>
    </lineage>
</organism>
<dbReference type="SUPFAM" id="SSF52833">
    <property type="entry name" value="Thioredoxin-like"/>
    <property type="match status" value="1"/>
</dbReference>
<reference evidence="3 4" key="1">
    <citation type="journal article" date="2018" name="Cell">
        <title>The Chara Genome: Secondary Complexity and Implications for Plant Terrestrialization.</title>
        <authorList>
            <person name="Nishiyama T."/>
            <person name="Sakayama H."/>
            <person name="Vries J.D."/>
            <person name="Buschmann H."/>
            <person name="Saint-Marcoux D."/>
            <person name="Ullrich K.K."/>
            <person name="Haas F.B."/>
            <person name="Vanderstraeten L."/>
            <person name="Becker D."/>
            <person name="Lang D."/>
            <person name="Vosolsobe S."/>
            <person name="Rombauts S."/>
            <person name="Wilhelmsson P.K.I."/>
            <person name="Janitza P."/>
            <person name="Kern R."/>
            <person name="Heyl A."/>
            <person name="Rumpler F."/>
            <person name="Villalobos L.I.A.C."/>
            <person name="Clay J.M."/>
            <person name="Skokan R."/>
            <person name="Toyoda A."/>
            <person name="Suzuki Y."/>
            <person name="Kagoshima H."/>
            <person name="Schijlen E."/>
            <person name="Tajeshwar N."/>
            <person name="Catarino B."/>
            <person name="Hetherington A.J."/>
            <person name="Saltykova A."/>
            <person name="Bonnot C."/>
            <person name="Breuninger H."/>
            <person name="Symeonidi A."/>
            <person name="Radhakrishnan G.V."/>
            <person name="Van Nieuwerburgh F."/>
            <person name="Deforce D."/>
            <person name="Chang C."/>
            <person name="Karol K.G."/>
            <person name="Hedrich R."/>
            <person name="Ulvskov P."/>
            <person name="Glockner G."/>
            <person name="Delwiche C.F."/>
            <person name="Petrasek J."/>
            <person name="Van de Peer Y."/>
            <person name="Friml J."/>
            <person name="Beilby M."/>
            <person name="Dolan L."/>
            <person name="Kohara Y."/>
            <person name="Sugano S."/>
            <person name="Fujiyama A."/>
            <person name="Delaux P.-M."/>
            <person name="Quint M."/>
            <person name="TheiBen G."/>
            <person name="Hagemann M."/>
            <person name="Harholt J."/>
            <person name="Dunand C."/>
            <person name="Zachgo S."/>
            <person name="Langdale J."/>
            <person name="Maumus F."/>
            <person name="Straeten D.V.D."/>
            <person name="Gould S.B."/>
            <person name="Rensing S.A."/>
        </authorList>
    </citation>
    <scope>NUCLEOTIDE SEQUENCE [LARGE SCALE GENOMIC DNA]</scope>
    <source>
        <strain evidence="3 4">S276</strain>
    </source>
</reference>
<name>A0A388KPK7_CHABU</name>
<keyword evidence="1" id="KW-0732">Signal</keyword>
<dbReference type="AlphaFoldDB" id="A0A388KPK7"/>
<accession>A0A388KPK7</accession>
<dbReference type="Gramene" id="GBG71972">
    <property type="protein sequence ID" value="GBG71972"/>
    <property type="gene ID" value="CBR_g10910"/>
</dbReference>
<evidence type="ECO:0000313" key="3">
    <source>
        <dbReference type="EMBL" id="GBG71972.1"/>
    </source>
</evidence>
<dbReference type="EMBL" id="BFEA01000156">
    <property type="protein sequence ID" value="GBG71972.1"/>
    <property type="molecule type" value="Genomic_DNA"/>
</dbReference>
<dbReference type="PANTHER" id="PTHR33875">
    <property type="entry name" value="OS09G0542200 PROTEIN"/>
    <property type="match status" value="1"/>
</dbReference>
<keyword evidence="4" id="KW-1185">Reference proteome</keyword>
<dbReference type="OMA" id="TEWVEYL"/>
<evidence type="ECO:0000259" key="2">
    <source>
        <dbReference type="Pfam" id="PF13462"/>
    </source>
</evidence>
<protein>
    <recommendedName>
        <fullName evidence="2">Thioredoxin-like fold domain-containing protein</fullName>
    </recommendedName>
</protein>
<dbReference type="InterPro" id="IPR036249">
    <property type="entry name" value="Thioredoxin-like_sf"/>
</dbReference>
<sequence length="235" mass="26399">MRMGQAIQRGRCSRPLSAARPMFLLFVVFLNLIGSSGAWNGEVPRRPRGFPARAECGADVDMDIFIDPLCPDCKAAWPTVKRLLNVYSTEELSIHIQLLPLPFHHYSYYACQATVAAARLNSSAVFPWLQTIFRYQDYFSTEATFAETTESVLERLVGLAPHAGLDTKQFSSAFYDSEVDLDTRLAFKYSCSRGMMGTPSFLVNGVEAGSGDWSIKEWKELLDPLMRRKGDSQYV</sequence>